<dbReference type="InterPro" id="IPR038332">
    <property type="entry name" value="PPE_sf"/>
</dbReference>
<name>A0A051TRG5_9MYCO</name>
<comment type="similarity">
    <text evidence="1">Belongs to the mycobacterial PPE family.</text>
</comment>
<dbReference type="HOGENOM" id="CLU_000243_0_1_11"/>
<dbReference type="Gene3D" id="1.20.1260.20">
    <property type="entry name" value="PPE superfamily"/>
    <property type="match status" value="1"/>
</dbReference>
<dbReference type="SUPFAM" id="SSF140459">
    <property type="entry name" value="PE/PPE dimer-like"/>
    <property type="match status" value="1"/>
</dbReference>
<dbReference type="PATRIC" id="fig|1324261.3.peg.4953"/>
<dbReference type="PANTHER" id="PTHR46766">
    <property type="entry name" value="GLUTAMINE-RICH PROTEIN 2"/>
    <property type="match status" value="1"/>
</dbReference>
<comment type="caution">
    <text evidence="4">The sequence shown here is derived from an EMBL/GenBank/DDBJ whole genome shotgun (WGS) entry which is preliminary data.</text>
</comment>
<sequence>MDFGVLPPEVNSGRMYAGPGSAPMLAAATAWDALAGELHSAAASYESVISNLTGGWQGPSSASMAAAAAPYTAWMSATAAQAEQTASQARVAAAAYEIAFLATVPPPVIAANRAQLMALIATNFLGQNTPAIMATEAHYAEMWAQDAAAMYGYAGSSASAAQMTPFSPAPQTTNPGGAAGQTAAVANATGDTIATKTQSVLPQLMSAVPQSLQSLTTPAAAADPPSLLSAFDSALTGPLGPVSLFGIGGSPYLLGVENYLVPQNVANVNSARQRLDRDRLKLPQLGGGAEPGTRVVGSPRPGGAEVPTGMGRAAMVGRLSVPQGWAAAAPEVRPVAMVLPQAAVAGAPAALVADGQGPLFGNMAASGLAGRAVAVAGGGSSRGMSHGGSTFGRAATTATIIVINADDAQE</sequence>
<dbReference type="FunFam" id="1.20.1260.20:FF:000001">
    <property type="entry name" value="PPE family protein PPE41"/>
    <property type="match status" value="1"/>
</dbReference>
<feature type="domain" description="PPE family C-terminal" evidence="3">
    <location>
        <begin position="309"/>
        <end position="373"/>
    </location>
</feature>
<organism evidence="4 5">
    <name type="scientific">Mycobacterium [tuberculosis] TKK-01-0051</name>
    <dbReference type="NCBI Taxonomy" id="1324261"/>
    <lineage>
        <taxon>Bacteria</taxon>
        <taxon>Bacillati</taxon>
        <taxon>Actinomycetota</taxon>
        <taxon>Actinomycetes</taxon>
        <taxon>Mycobacteriales</taxon>
        <taxon>Mycobacteriaceae</taxon>
        <taxon>Mycobacterium</taxon>
        <taxon>Mycobacterium avium complex (MAC)</taxon>
    </lineage>
</organism>
<evidence type="ECO:0000256" key="1">
    <source>
        <dbReference type="ARBA" id="ARBA00010652"/>
    </source>
</evidence>
<evidence type="ECO:0000313" key="4">
    <source>
        <dbReference type="EMBL" id="KBZ59348.1"/>
    </source>
</evidence>
<gene>
    <name evidence="4" type="ORF">K875_04908</name>
</gene>
<dbReference type="AlphaFoldDB" id="A0A051TRG5"/>
<proteinExistence type="inferred from homology"/>
<dbReference type="EMBL" id="JLXW01000011">
    <property type="protein sequence ID" value="KBZ59348.1"/>
    <property type="molecule type" value="Genomic_DNA"/>
</dbReference>
<dbReference type="RefSeq" id="WP_100882279.1">
    <property type="nucleotide sequence ID" value="NZ_KK328284.1"/>
</dbReference>
<dbReference type="Proteomes" id="UP000025947">
    <property type="component" value="Unassembled WGS sequence"/>
</dbReference>
<evidence type="ECO:0000259" key="3">
    <source>
        <dbReference type="Pfam" id="PF12484"/>
    </source>
</evidence>
<dbReference type="InterPro" id="IPR000030">
    <property type="entry name" value="PPE_dom"/>
</dbReference>
<protein>
    <recommendedName>
        <fullName evidence="6">PPE family protein</fullName>
    </recommendedName>
</protein>
<reference evidence="4 5" key="1">
    <citation type="submission" date="2014-04" db="EMBL/GenBank/DDBJ databases">
        <title>The Genome Sequence of Mycobacterium tuberculosis TKK-01-0051.</title>
        <authorList>
            <consortium name="The Broad Institute Genomics Platform"/>
            <consortium name="The Broad Institute Genome Sequencing Center for Infectious Disease"/>
            <person name="Earl A.M."/>
            <person name="Cohen K."/>
            <person name="Pym A."/>
            <person name="Bishai W."/>
            <person name="Maharaj K."/>
            <person name="Desjardins C."/>
            <person name="Abeel T."/>
            <person name="Young S."/>
            <person name="Zeng Q."/>
            <person name="Gargeya S."/>
            <person name="Abouelleil A."/>
            <person name="Alvarado L."/>
            <person name="Chapman S.B."/>
            <person name="Gainer-Dewar J."/>
            <person name="Goldberg J."/>
            <person name="Griggs A."/>
            <person name="Gujja S."/>
            <person name="Hansen M."/>
            <person name="Howarth C."/>
            <person name="Imamovic A."/>
            <person name="Larimer J."/>
            <person name="Murphy C."/>
            <person name="Naylor J."/>
            <person name="Pearson M."/>
            <person name="Poon T.W."/>
            <person name="Priest M."/>
            <person name="Roberts A."/>
            <person name="Saif S."/>
            <person name="Shea T."/>
            <person name="Sykes S."/>
            <person name="Wortman J."/>
            <person name="Nusbaum C."/>
            <person name="Birren B."/>
        </authorList>
    </citation>
    <scope>NUCLEOTIDE SEQUENCE [LARGE SCALE GENOMIC DNA]</scope>
    <source>
        <strain evidence="4 5">TKK-01-0051</strain>
    </source>
</reference>
<dbReference type="InterPro" id="IPR022171">
    <property type="entry name" value="PPE_C"/>
</dbReference>
<keyword evidence="5" id="KW-1185">Reference proteome</keyword>
<evidence type="ECO:0000259" key="2">
    <source>
        <dbReference type="Pfam" id="PF00823"/>
    </source>
</evidence>
<accession>A0A051TRG5</accession>
<dbReference type="PANTHER" id="PTHR46766:SF1">
    <property type="entry name" value="GLUTAMINE-RICH PROTEIN 2"/>
    <property type="match status" value="1"/>
</dbReference>
<feature type="domain" description="PPE" evidence="2">
    <location>
        <begin position="2"/>
        <end position="164"/>
    </location>
</feature>
<evidence type="ECO:0008006" key="6">
    <source>
        <dbReference type="Google" id="ProtNLM"/>
    </source>
</evidence>
<dbReference type="Pfam" id="PF12484">
    <property type="entry name" value="PPE-SVP"/>
    <property type="match status" value="1"/>
</dbReference>
<evidence type="ECO:0000313" key="5">
    <source>
        <dbReference type="Proteomes" id="UP000025947"/>
    </source>
</evidence>
<dbReference type="GO" id="GO:0052572">
    <property type="term" value="P:response to host immune response"/>
    <property type="evidence" value="ECO:0007669"/>
    <property type="project" value="TreeGrafter"/>
</dbReference>
<dbReference type="Pfam" id="PF00823">
    <property type="entry name" value="PPE"/>
    <property type="match status" value="1"/>
</dbReference>